<evidence type="ECO:0008006" key="3">
    <source>
        <dbReference type="Google" id="ProtNLM"/>
    </source>
</evidence>
<reference evidence="2" key="1">
    <citation type="journal article" date="2019" name="Int. J. Syst. Evol. Microbiol.">
        <title>The Global Catalogue of Microorganisms (GCM) 10K type strain sequencing project: providing services to taxonomists for standard genome sequencing and annotation.</title>
        <authorList>
            <consortium name="The Broad Institute Genomics Platform"/>
            <consortium name="The Broad Institute Genome Sequencing Center for Infectious Disease"/>
            <person name="Wu L."/>
            <person name="Ma J."/>
        </authorList>
    </citation>
    <scope>NUCLEOTIDE SEQUENCE [LARGE SCALE GENOMIC DNA]</scope>
    <source>
        <strain evidence="2">JCM 18055</strain>
    </source>
</reference>
<proteinExistence type="predicted"/>
<dbReference type="EMBL" id="BAABIC010000033">
    <property type="protein sequence ID" value="GAA4712034.1"/>
    <property type="molecule type" value="Genomic_DNA"/>
</dbReference>
<evidence type="ECO:0000313" key="1">
    <source>
        <dbReference type="EMBL" id="GAA4712034.1"/>
    </source>
</evidence>
<dbReference type="Gene3D" id="3.30.565.10">
    <property type="entry name" value="Histidine kinase-like ATPase, C-terminal domain"/>
    <property type="match status" value="1"/>
</dbReference>
<protein>
    <recommendedName>
        <fullName evidence="3">Anti-sigma regulatory factor (Ser/Thr protein kinase)</fullName>
    </recommendedName>
</protein>
<sequence>MFERTGSRADPTWARAGTPPEATWGIRVPGEAWAVGLVRGALRVWLGTVGWSGAPADEVLTAAVEALVHAVQHTHPTRVEGGPLVLEARVVPGVRTRRVEIVLSPGGAASADELPELVGGLVAEVEVVPNGGPAWDTRVVLRSHPDP</sequence>
<dbReference type="InterPro" id="IPR036890">
    <property type="entry name" value="HATPase_C_sf"/>
</dbReference>
<gene>
    <name evidence="1" type="ORF">GCM10023215_63310</name>
</gene>
<dbReference type="RefSeq" id="WP_345384478.1">
    <property type="nucleotide sequence ID" value="NZ_BAABIC010000033.1"/>
</dbReference>
<evidence type="ECO:0000313" key="2">
    <source>
        <dbReference type="Proteomes" id="UP001500325"/>
    </source>
</evidence>
<dbReference type="Proteomes" id="UP001500325">
    <property type="component" value="Unassembled WGS sequence"/>
</dbReference>
<organism evidence="1 2">
    <name type="scientific">Pseudonocardia yuanmonensis</name>
    <dbReference type="NCBI Taxonomy" id="1095914"/>
    <lineage>
        <taxon>Bacteria</taxon>
        <taxon>Bacillati</taxon>
        <taxon>Actinomycetota</taxon>
        <taxon>Actinomycetes</taxon>
        <taxon>Pseudonocardiales</taxon>
        <taxon>Pseudonocardiaceae</taxon>
        <taxon>Pseudonocardia</taxon>
    </lineage>
</organism>
<keyword evidence="2" id="KW-1185">Reference proteome</keyword>
<name>A0ABP8XNQ9_9PSEU</name>
<accession>A0ABP8XNQ9</accession>
<comment type="caution">
    <text evidence="1">The sequence shown here is derived from an EMBL/GenBank/DDBJ whole genome shotgun (WGS) entry which is preliminary data.</text>
</comment>